<dbReference type="PANTHER" id="PTHR42756:SF1">
    <property type="entry name" value="TRANSCRIPTIONAL REPRESSOR OF EMRAB OPERON"/>
    <property type="match status" value="1"/>
</dbReference>
<dbReference type="Pfam" id="PF01047">
    <property type="entry name" value="MarR"/>
    <property type="match status" value="1"/>
</dbReference>
<keyword evidence="2" id="KW-0238">DNA-binding</keyword>
<evidence type="ECO:0000256" key="1">
    <source>
        <dbReference type="ARBA" id="ARBA00023015"/>
    </source>
</evidence>
<name>A0A3P4B7X5_9BURK</name>
<evidence type="ECO:0000256" key="3">
    <source>
        <dbReference type="ARBA" id="ARBA00023163"/>
    </source>
</evidence>
<dbReference type="AlphaFoldDB" id="A0A3P4B7X5"/>
<evidence type="ECO:0000256" key="2">
    <source>
        <dbReference type="ARBA" id="ARBA00023125"/>
    </source>
</evidence>
<dbReference type="RefSeq" id="WP_160142324.1">
    <property type="nucleotide sequence ID" value="NZ_UWPJ01000026.1"/>
</dbReference>
<dbReference type="Gene3D" id="1.10.10.10">
    <property type="entry name" value="Winged helix-like DNA-binding domain superfamily/Winged helix DNA-binding domain"/>
    <property type="match status" value="1"/>
</dbReference>
<keyword evidence="3" id="KW-0804">Transcription</keyword>
<proteinExistence type="predicted"/>
<dbReference type="PANTHER" id="PTHR42756">
    <property type="entry name" value="TRANSCRIPTIONAL REGULATOR, MARR"/>
    <property type="match status" value="1"/>
</dbReference>
<feature type="region of interest" description="Disordered" evidence="4">
    <location>
        <begin position="157"/>
        <end position="183"/>
    </location>
</feature>
<dbReference type="SMART" id="SM00347">
    <property type="entry name" value="HTH_MARR"/>
    <property type="match status" value="1"/>
</dbReference>
<reference evidence="6 7" key="1">
    <citation type="submission" date="2018-10" db="EMBL/GenBank/DDBJ databases">
        <authorList>
            <person name="Criscuolo A."/>
        </authorList>
    </citation>
    <scope>NUCLEOTIDE SEQUENCE [LARGE SCALE GENOMIC DNA]</scope>
    <source>
        <strain evidence="6">DnA1</strain>
    </source>
</reference>
<gene>
    <name evidence="6" type="primary">mexR_3</name>
    <name evidence="6" type="ORF">PIGHUM_03346</name>
</gene>
<dbReference type="GO" id="GO:0003700">
    <property type="term" value="F:DNA-binding transcription factor activity"/>
    <property type="evidence" value="ECO:0007669"/>
    <property type="project" value="InterPro"/>
</dbReference>
<keyword evidence="7" id="KW-1185">Reference proteome</keyword>
<dbReference type="EMBL" id="UWPJ01000026">
    <property type="protein sequence ID" value="VCU71265.1"/>
    <property type="molecule type" value="Genomic_DNA"/>
</dbReference>
<dbReference type="OrthoDB" id="8906692at2"/>
<dbReference type="InterPro" id="IPR036390">
    <property type="entry name" value="WH_DNA-bd_sf"/>
</dbReference>
<sequence length="183" mass="20602">MTQAWNETRLEASLTYQIARTHASIRRVMERICKQHAELNVNQWKLLAIIAKFQPARMADLAGWVTFDRAFISRAAQDLEKRGLVERVAQAQDKRLAILQLSDEGTRVYRLVAAELDRVQASALAGYKPREVARFFMMLNSLDERLDAYHAVRASLEAHQAPPAEPAKRAAPRTRRGPPGAAG</sequence>
<dbReference type="GO" id="GO:0003677">
    <property type="term" value="F:DNA binding"/>
    <property type="evidence" value="ECO:0007669"/>
    <property type="project" value="UniProtKB-KW"/>
</dbReference>
<dbReference type="Proteomes" id="UP000277294">
    <property type="component" value="Unassembled WGS sequence"/>
</dbReference>
<dbReference type="SUPFAM" id="SSF46785">
    <property type="entry name" value="Winged helix' DNA-binding domain"/>
    <property type="match status" value="1"/>
</dbReference>
<protein>
    <submittedName>
        <fullName evidence="6">Multidrug resistance operon repressor</fullName>
    </submittedName>
</protein>
<keyword evidence="1" id="KW-0805">Transcription regulation</keyword>
<dbReference type="InterPro" id="IPR036388">
    <property type="entry name" value="WH-like_DNA-bd_sf"/>
</dbReference>
<evidence type="ECO:0000313" key="6">
    <source>
        <dbReference type="EMBL" id="VCU71265.1"/>
    </source>
</evidence>
<evidence type="ECO:0000313" key="7">
    <source>
        <dbReference type="Proteomes" id="UP000277294"/>
    </source>
</evidence>
<dbReference type="InterPro" id="IPR000835">
    <property type="entry name" value="HTH_MarR-typ"/>
</dbReference>
<dbReference type="PROSITE" id="PS50995">
    <property type="entry name" value="HTH_MARR_2"/>
    <property type="match status" value="1"/>
</dbReference>
<feature type="domain" description="HTH marR-type" evidence="5">
    <location>
        <begin position="11"/>
        <end position="144"/>
    </location>
</feature>
<evidence type="ECO:0000259" key="5">
    <source>
        <dbReference type="PROSITE" id="PS50995"/>
    </source>
</evidence>
<evidence type="ECO:0000256" key="4">
    <source>
        <dbReference type="SAM" id="MobiDB-lite"/>
    </source>
</evidence>
<accession>A0A3P4B7X5</accession>
<organism evidence="6 7">
    <name type="scientific">Pigmentiphaga humi</name>
    <dbReference type="NCBI Taxonomy" id="2478468"/>
    <lineage>
        <taxon>Bacteria</taxon>
        <taxon>Pseudomonadati</taxon>
        <taxon>Pseudomonadota</taxon>
        <taxon>Betaproteobacteria</taxon>
        <taxon>Burkholderiales</taxon>
        <taxon>Alcaligenaceae</taxon>
        <taxon>Pigmentiphaga</taxon>
    </lineage>
</organism>